<reference evidence="1" key="1">
    <citation type="submission" date="2019-12" db="EMBL/GenBank/DDBJ databases">
        <title>Genome sequencing and annotation of Brassica cretica.</title>
        <authorList>
            <person name="Studholme D.J."/>
            <person name="Sarris P."/>
        </authorList>
    </citation>
    <scope>NUCLEOTIDE SEQUENCE</scope>
    <source>
        <strain evidence="1">PFS-109/04</strain>
        <tissue evidence="1">Leaf</tissue>
    </source>
</reference>
<name>A0A8S9QII3_BRACR</name>
<gene>
    <name evidence="1" type="ORF">F2Q69_00020262</name>
</gene>
<dbReference type="Proteomes" id="UP000712600">
    <property type="component" value="Unassembled WGS sequence"/>
</dbReference>
<sequence length="171" mass="19008">MVKARKMEKTSQDVQVHPNQMYARGNDKDACMTVQMNFELVGEDGLWFGRLDVVPAEAPVGTHAGRLGQCVRSVGVSLPFELSDSMNCLMQHLLQTSISLKLVLIKHYTVASLGFGEGTITTSDPLLIIGPVLSLPLFLHKIKFIRSKLSLVKNQLLLFNNSFKRKVDIIL</sequence>
<organism evidence="1 2">
    <name type="scientific">Brassica cretica</name>
    <name type="common">Mustard</name>
    <dbReference type="NCBI Taxonomy" id="69181"/>
    <lineage>
        <taxon>Eukaryota</taxon>
        <taxon>Viridiplantae</taxon>
        <taxon>Streptophyta</taxon>
        <taxon>Embryophyta</taxon>
        <taxon>Tracheophyta</taxon>
        <taxon>Spermatophyta</taxon>
        <taxon>Magnoliopsida</taxon>
        <taxon>eudicotyledons</taxon>
        <taxon>Gunneridae</taxon>
        <taxon>Pentapetalae</taxon>
        <taxon>rosids</taxon>
        <taxon>malvids</taxon>
        <taxon>Brassicales</taxon>
        <taxon>Brassicaceae</taxon>
        <taxon>Brassiceae</taxon>
        <taxon>Brassica</taxon>
    </lineage>
</organism>
<protein>
    <submittedName>
        <fullName evidence="1">Uncharacterized protein</fullName>
    </submittedName>
</protein>
<evidence type="ECO:0000313" key="1">
    <source>
        <dbReference type="EMBL" id="KAF3540551.1"/>
    </source>
</evidence>
<dbReference type="EMBL" id="QGKX02001290">
    <property type="protein sequence ID" value="KAF3540551.1"/>
    <property type="molecule type" value="Genomic_DNA"/>
</dbReference>
<comment type="caution">
    <text evidence="1">The sequence shown here is derived from an EMBL/GenBank/DDBJ whole genome shotgun (WGS) entry which is preliminary data.</text>
</comment>
<dbReference type="AlphaFoldDB" id="A0A8S9QII3"/>
<proteinExistence type="predicted"/>
<accession>A0A8S9QII3</accession>
<evidence type="ECO:0000313" key="2">
    <source>
        <dbReference type="Proteomes" id="UP000712600"/>
    </source>
</evidence>